<evidence type="ECO:0000313" key="1">
    <source>
        <dbReference type="EMBL" id="GJJ13074.1"/>
    </source>
</evidence>
<gene>
    <name evidence="1" type="ORF">Clacol_007324</name>
</gene>
<reference evidence="1" key="1">
    <citation type="submission" date="2021-10" db="EMBL/GenBank/DDBJ databases">
        <title>De novo Genome Assembly of Clathrus columnatus (Basidiomycota, Fungi) Using Illumina and Nanopore Sequence Data.</title>
        <authorList>
            <person name="Ogiso-Tanaka E."/>
            <person name="Itagaki H."/>
            <person name="Hosoya T."/>
            <person name="Hosaka K."/>
        </authorList>
    </citation>
    <scope>NUCLEOTIDE SEQUENCE</scope>
    <source>
        <strain evidence="1">MO-923</strain>
    </source>
</reference>
<dbReference type="Proteomes" id="UP001050691">
    <property type="component" value="Unassembled WGS sequence"/>
</dbReference>
<protein>
    <submittedName>
        <fullName evidence="1">Uncharacterized protein</fullName>
    </submittedName>
</protein>
<dbReference type="AlphaFoldDB" id="A0AAV5AK53"/>
<accession>A0AAV5AK53</accession>
<dbReference type="EMBL" id="BPWL01000008">
    <property type="protein sequence ID" value="GJJ13074.1"/>
    <property type="molecule type" value="Genomic_DNA"/>
</dbReference>
<proteinExistence type="predicted"/>
<name>A0AAV5AK53_9AGAM</name>
<organism evidence="1 2">
    <name type="scientific">Clathrus columnatus</name>
    <dbReference type="NCBI Taxonomy" id="1419009"/>
    <lineage>
        <taxon>Eukaryota</taxon>
        <taxon>Fungi</taxon>
        <taxon>Dikarya</taxon>
        <taxon>Basidiomycota</taxon>
        <taxon>Agaricomycotina</taxon>
        <taxon>Agaricomycetes</taxon>
        <taxon>Phallomycetidae</taxon>
        <taxon>Phallales</taxon>
        <taxon>Clathraceae</taxon>
        <taxon>Clathrus</taxon>
    </lineage>
</organism>
<evidence type="ECO:0000313" key="2">
    <source>
        <dbReference type="Proteomes" id="UP001050691"/>
    </source>
</evidence>
<sequence length="79" mass="8570">MAVATGITYLFRTSGQVLAVSLSGAIVQAQLKKELRRRIIGNGSEEVCAAILLFIACLPIQENPLPGELENDRNNDRDS</sequence>
<keyword evidence="2" id="KW-1185">Reference proteome</keyword>
<comment type="caution">
    <text evidence="1">The sequence shown here is derived from an EMBL/GenBank/DDBJ whole genome shotgun (WGS) entry which is preliminary data.</text>
</comment>